<comment type="subcellular location">
    <subcellularLocation>
        <location evidence="1">Nucleus</location>
    </subcellularLocation>
</comment>
<dbReference type="HOGENOM" id="CLU_021916_2_1_1"/>
<evidence type="ECO:0000313" key="8">
    <source>
        <dbReference type="EMBL" id="EAW15253.1"/>
    </source>
</evidence>
<dbReference type="InterPro" id="IPR021858">
    <property type="entry name" value="Fun_TF"/>
</dbReference>
<evidence type="ECO:0000313" key="9">
    <source>
        <dbReference type="Proteomes" id="UP000006701"/>
    </source>
</evidence>
<sequence length="495" mass="54896">MQPLTVSATEPTKGRRCWECRRRRVVCDFSIPECNKCRAAGVECPGYDAKKPLRWLDPGRVSSRTRKKKVAVAQQKNEGESTDDQDKQPVSADDQLQVRASNVPRVQLVDKTGTIVQAVYYYNCHILPEYTPLLQLGENPFIMAFPMSGVQYLPPAIHNTLVSMALGHRFHQLLPQNSRSDLCELRTRYFHHRGEAIRSVGEAIAMPEACCTDLALNGVMMLLFTDSRQSTSPDWRHHFACAMKLVAYRGGVENLLQSAPHLRPMLLYFMIIGVVSNTTTPPSDHILASADTGSIKDISQLYGDGFFPILLCPPTLFKHIIRINHLRRQAFSSPCSPEHLQPAATDLLGQITAFLPEDWATSTSAPDEAILLGHLYRCAVTLYCLLSLQSLSLFPHSAQIRAMKRVHAANLTQHLRLACASPGIDKCMLWPLFVAGMAADGDLAICGFIEKRLTALAAGVGSPIPLLATVVLKRAWESGGVGWDECFERPYCFVV</sequence>
<dbReference type="SUPFAM" id="SSF57701">
    <property type="entry name" value="Zn2/Cys6 DNA-binding domain"/>
    <property type="match status" value="1"/>
</dbReference>
<dbReference type="EMBL" id="DS026990">
    <property type="protein sequence ID" value="EAW15253.1"/>
    <property type="molecule type" value="Genomic_DNA"/>
</dbReference>
<dbReference type="AlphaFoldDB" id="A1C4B3"/>
<dbReference type="GO" id="GO:0000976">
    <property type="term" value="F:transcription cis-regulatory region binding"/>
    <property type="evidence" value="ECO:0007669"/>
    <property type="project" value="TreeGrafter"/>
</dbReference>
<dbReference type="GO" id="GO:0008270">
    <property type="term" value="F:zinc ion binding"/>
    <property type="evidence" value="ECO:0007669"/>
    <property type="project" value="InterPro"/>
</dbReference>
<dbReference type="Proteomes" id="UP000006701">
    <property type="component" value="Unassembled WGS sequence"/>
</dbReference>
<dbReference type="Pfam" id="PF00172">
    <property type="entry name" value="Zn_clus"/>
    <property type="match status" value="1"/>
</dbReference>
<dbReference type="SMART" id="SM00066">
    <property type="entry name" value="GAL4"/>
    <property type="match status" value="1"/>
</dbReference>
<evidence type="ECO:0000256" key="5">
    <source>
        <dbReference type="ARBA" id="ARBA00023242"/>
    </source>
</evidence>
<keyword evidence="4" id="KW-0804">Transcription</keyword>
<organism evidence="8 9">
    <name type="scientific">Aspergillus clavatus (strain ATCC 1007 / CBS 513.65 / DSM 816 / NCTC 3887 / NRRL 1 / QM 1276 / 107)</name>
    <dbReference type="NCBI Taxonomy" id="344612"/>
    <lineage>
        <taxon>Eukaryota</taxon>
        <taxon>Fungi</taxon>
        <taxon>Dikarya</taxon>
        <taxon>Ascomycota</taxon>
        <taxon>Pezizomycotina</taxon>
        <taxon>Eurotiomycetes</taxon>
        <taxon>Eurotiomycetidae</taxon>
        <taxon>Eurotiales</taxon>
        <taxon>Aspergillaceae</taxon>
        <taxon>Aspergillus</taxon>
        <taxon>Aspergillus subgen. Fumigati</taxon>
    </lineage>
</organism>
<gene>
    <name evidence="8" type="ORF">ACLA_059160</name>
</gene>
<accession>A1C4B3</accession>
<evidence type="ECO:0000256" key="4">
    <source>
        <dbReference type="ARBA" id="ARBA00023163"/>
    </source>
</evidence>
<dbReference type="eggNOG" id="ENOG502SMC4">
    <property type="taxonomic scope" value="Eukaryota"/>
</dbReference>
<dbReference type="Pfam" id="PF11951">
    <property type="entry name" value="Fungal_trans_2"/>
    <property type="match status" value="1"/>
</dbReference>
<keyword evidence="9" id="KW-1185">Reference proteome</keyword>
<keyword evidence="5" id="KW-0539">Nucleus</keyword>
<dbReference type="OMA" id="CFERPYC"/>
<keyword evidence="2" id="KW-0805">Transcription regulation</keyword>
<evidence type="ECO:0000256" key="6">
    <source>
        <dbReference type="SAM" id="MobiDB-lite"/>
    </source>
</evidence>
<dbReference type="InterPro" id="IPR001138">
    <property type="entry name" value="Zn2Cys6_DnaBD"/>
</dbReference>
<feature type="domain" description="Zn(2)-C6 fungal-type" evidence="7">
    <location>
        <begin position="16"/>
        <end position="44"/>
    </location>
</feature>
<dbReference type="VEuPathDB" id="FungiDB:ACLA_059160"/>
<dbReference type="PROSITE" id="PS50048">
    <property type="entry name" value="ZN2_CY6_FUNGAL_2"/>
    <property type="match status" value="1"/>
</dbReference>
<feature type="region of interest" description="Disordered" evidence="6">
    <location>
        <begin position="58"/>
        <end position="96"/>
    </location>
</feature>
<dbReference type="InterPro" id="IPR036864">
    <property type="entry name" value="Zn2-C6_fun-type_DNA-bd_sf"/>
</dbReference>
<evidence type="ECO:0000256" key="3">
    <source>
        <dbReference type="ARBA" id="ARBA00023125"/>
    </source>
</evidence>
<dbReference type="KEGG" id="act:ACLA_059160"/>
<proteinExistence type="predicted"/>
<evidence type="ECO:0000259" key="7">
    <source>
        <dbReference type="PROSITE" id="PS50048"/>
    </source>
</evidence>
<dbReference type="Gene3D" id="4.10.240.10">
    <property type="entry name" value="Zn(2)-C6 fungal-type DNA-binding domain"/>
    <property type="match status" value="1"/>
</dbReference>
<reference evidence="8 9" key="1">
    <citation type="journal article" date="2008" name="PLoS Genet.">
        <title>Genomic islands in the pathogenic filamentous fungus Aspergillus fumigatus.</title>
        <authorList>
            <person name="Fedorova N.D."/>
            <person name="Khaldi N."/>
            <person name="Joardar V.S."/>
            <person name="Maiti R."/>
            <person name="Amedeo P."/>
            <person name="Anderson M.J."/>
            <person name="Crabtree J."/>
            <person name="Silva J.C."/>
            <person name="Badger J.H."/>
            <person name="Albarraq A."/>
            <person name="Angiuoli S."/>
            <person name="Bussey H."/>
            <person name="Bowyer P."/>
            <person name="Cotty P.J."/>
            <person name="Dyer P.S."/>
            <person name="Egan A."/>
            <person name="Galens K."/>
            <person name="Fraser-Liggett C.M."/>
            <person name="Haas B.J."/>
            <person name="Inman J.M."/>
            <person name="Kent R."/>
            <person name="Lemieux S."/>
            <person name="Malavazi I."/>
            <person name="Orvis J."/>
            <person name="Roemer T."/>
            <person name="Ronning C.M."/>
            <person name="Sundaram J.P."/>
            <person name="Sutton G."/>
            <person name="Turner G."/>
            <person name="Venter J.C."/>
            <person name="White O.R."/>
            <person name="Whitty B.R."/>
            <person name="Youngman P."/>
            <person name="Wolfe K.H."/>
            <person name="Goldman G.H."/>
            <person name="Wortman J.R."/>
            <person name="Jiang B."/>
            <person name="Denning D.W."/>
            <person name="Nierman W.C."/>
        </authorList>
    </citation>
    <scope>NUCLEOTIDE SEQUENCE [LARGE SCALE GENOMIC DNA]</scope>
    <source>
        <strain evidence="9">ATCC 1007 / CBS 513.65 / DSM 816 / NCTC 3887 / NRRL 1</strain>
    </source>
</reference>
<dbReference type="GeneID" id="4708915"/>
<dbReference type="RefSeq" id="XP_001276679.1">
    <property type="nucleotide sequence ID" value="XM_001276678.1"/>
</dbReference>
<dbReference type="GO" id="GO:0005634">
    <property type="term" value="C:nucleus"/>
    <property type="evidence" value="ECO:0007669"/>
    <property type="project" value="UniProtKB-SubCell"/>
</dbReference>
<name>A1C4B3_ASPCL</name>
<dbReference type="PANTHER" id="PTHR37534">
    <property type="entry name" value="TRANSCRIPTIONAL ACTIVATOR PROTEIN UGA3"/>
    <property type="match status" value="1"/>
</dbReference>
<evidence type="ECO:0000256" key="1">
    <source>
        <dbReference type="ARBA" id="ARBA00004123"/>
    </source>
</evidence>
<dbReference type="GO" id="GO:0000981">
    <property type="term" value="F:DNA-binding transcription factor activity, RNA polymerase II-specific"/>
    <property type="evidence" value="ECO:0007669"/>
    <property type="project" value="InterPro"/>
</dbReference>
<evidence type="ECO:0000256" key="2">
    <source>
        <dbReference type="ARBA" id="ARBA00023015"/>
    </source>
</evidence>
<dbReference type="OrthoDB" id="19261at2759"/>
<dbReference type="GO" id="GO:0045944">
    <property type="term" value="P:positive regulation of transcription by RNA polymerase II"/>
    <property type="evidence" value="ECO:0007669"/>
    <property type="project" value="TreeGrafter"/>
</dbReference>
<protein>
    <submittedName>
        <fullName evidence="8">C6 zinc finger domain protein</fullName>
    </submittedName>
</protein>
<dbReference type="PANTHER" id="PTHR37534:SF48">
    <property type="entry name" value="FINGER DOMAIN PROTEIN, PUTATIVE-RELATED"/>
    <property type="match status" value="1"/>
</dbReference>
<keyword evidence="3" id="KW-0238">DNA-binding</keyword>